<accession>S4PYV5</accession>
<proteinExistence type="predicted"/>
<protein>
    <submittedName>
        <fullName evidence="1">Uncharacterized protein</fullName>
    </submittedName>
</protein>
<reference evidence="1" key="2">
    <citation type="submission" date="2013-05" db="EMBL/GenBank/DDBJ databases">
        <authorList>
            <person name="Carter J.-M."/>
            <person name="Baker S.C."/>
            <person name="Pink R."/>
            <person name="Carter D.R.F."/>
            <person name="Collins A."/>
            <person name="Tomlin J."/>
            <person name="Gibbs M."/>
            <person name="Breuker C.J."/>
        </authorList>
    </citation>
    <scope>NUCLEOTIDE SEQUENCE</scope>
    <source>
        <tissue evidence="1">Ovary</tissue>
    </source>
</reference>
<dbReference type="EMBL" id="GAIX01002628">
    <property type="protein sequence ID" value="JAA89932.1"/>
    <property type="molecule type" value="Transcribed_RNA"/>
</dbReference>
<organism evidence="1">
    <name type="scientific">Pararge aegeria</name>
    <name type="common">speckled wood butterfly</name>
    <dbReference type="NCBI Taxonomy" id="116150"/>
    <lineage>
        <taxon>Eukaryota</taxon>
        <taxon>Metazoa</taxon>
        <taxon>Ecdysozoa</taxon>
        <taxon>Arthropoda</taxon>
        <taxon>Hexapoda</taxon>
        <taxon>Insecta</taxon>
        <taxon>Pterygota</taxon>
        <taxon>Neoptera</taxon>
        <taxon>Endopterygota</taxon>
        <taxon>Lepidoptera</taxon>
        <taxon>Glossata</taxon>
        <taxon>Ditrysia</taxon>
        <taxon>Papilionoidea</taxon>
        <taxon>Nymphalidae</taxon>
        <taxon>Satyrinae</taxon>
        <taxon>Satyrini</taxon>
        <taxon>Parargina</taxon>
        <taxon>Pararge</taxon>
    </lineage>
</organism>
<sequence>MAINNLNLYKSNASQDFGARYSSAHCTATNSVVTSLNSSTVLFTMFPVEKDSTYSTNIYSTGIVDSSQLYYYC</sequence>
<name>S4PYV5_9NEOP</name>
<feature type="non-terminal residue" evidence="1">
    <location>
        <position position="73"/>
    </location>
</feature>
<dbReference type="AlphaFoldDB" id="S4PYV5"/>
<reference evidence="1" key="1">
    <citation type="journal article" date="2013" name="BMC Genomics">
        <title>Unscrambling butterfly oogenesis.</title>
        <authorList>
            <person name="Carter J.M."/>
            <person name="Baker S.C."/>
            <person name="Pink R."/>
            <person name="Carter D.R."/>
            <person name="Collins A."/>
            <person name="Tomlin J."/>
            <person name="Gibbs M."/>
            <person name="Breuker C.J."/>
        </authorList>
    </citation>
    <scope>NUCLEOTIDE SEQUENCE</scope>
    <source>
        <tissue evidence="1">Ovary</tissue>
    </source>
</reference>
<evidence type="ECO:0000313" key="1">
    <source>
        <dbReference type="EMBL" id="JAA89932.1"/>
    </source>
</evidence>